<evidence type="ECO:0000256" key="3">
    <source>
        <dbReference type="ARBA" id="ARBA00022722"/>
    </source>
</evidence>
<dbReference type="GO" id="GO:0016787">
    <property type="term" value="F:hydrolase activity"/>
    <property type="evidence" value="ECO:0007669"/>
    <property type="project" value="UniProtKB-KW"/>
</dbReference>
<dbReference type="PANTHER" id="PTHR34139">
    <property type="entry name" value="UPF0331 PROTEIN MJ0127"/>
    <property type="match status" value="1"/>
</dbReference>
<gene>
    <name evidence="6" type="ORF">E1750_10240</name>
</gene>
<evidence type="ECO:0000256" key="4">
    <source>
        <dbReference type="ARBA" id="ARBA00022741"/>
    </source>
</evidence>
<dbReference type="GO" id="GO:0000166">
    <property type="term" value="F:nucleotide binding"/>
    <property type="evidence" value="ECO:0007669"/>
    <property type="project" value="UniProtKB-KW"/>
</dbReference>
<proteinExistence type="predicted"/>
<keyword evidence="3" id="KW-0540">Nuclease</keyword>
<dbReference type="InterPro" id="IPR008201">
    <property type="entry name" value="HepT-like"/>
</dbReference>
<evidence type="ECO:0000313" key="6">
    <source>
        <dbReference type="EMBL" id="QBN19163.1"/>
    </source>
</evidence>
<name>A0A4P6YFE1_9FLAO</name>
<keyword evidence="2" id="KW-1277">Toxin-antitoxin system</keyword>
<evidence type="ECO:0000256" key="1">
    <source>
        <dbReference type="ARBA" id="ARBA00022553"/>
    </source>
</evidence>
<dbReference type="OrthoDB" id="955324at2"/>
<dbReference type="Pfam" id="PF01934">
    <property type="entry name" value="HepT-like"/>
    <property type="match status" value="1"/>
</dbReference>
<dbReference type="RefSeq" id="WP_133276682.1">
    <property type="nucleotide sequence ID" value="NZ_CP037933.1"/>
</dbReference>
<dbReference type="PANTHER" id="PTHR34139:SF1">
    <property type="entry name" value="RNASE MJ1380-RELATED"/>
    <property type="match status" value="1"/>
</dbReference>
<dbReference type="EMBL" id="CP037933">
    <property type="protein sequence ID" value="QBN19163.1"/>
    <property type="molecule type" value="Genomic_DNA"/>
</dbReference>
<evidence type="ECO:0000256" key="2">
    <source>
        <dbReference type="ARBA" id="ARBA00022649"/>
    </source>
</evidence>
<evidence type="ECO:0000313" key="7">
    <source>
        <dbReference type="Proteomes" id="UP000291124"/>
    </source>
</evidence>
<dbReference type="InterPro" id="IPR051813">
    <property type="entry name" value="HepT_RNase_toxin"/>
</dbReference>
<keyword evidence="7" id="KW-1185">Reference proteome</keyword>
<keyword evidence="5" id="KW-0378">Hydrolase</keyword>
<evidence type="ECO:0000256" key="5">
    <source>
        <dbReference type="ARBA" id="ARBA00022801"/>
    </source>
</evidence>
<keyword evidence="4" id="KW-0547">Nucleotide-binding</keyword>
<dbReference type="GO" id="GO:0004540">
    <property type="term" value="F:RNA nuclease activity"/>
    <property type="evidence" value="ECO:0007669"/>
    <property type="project" value="InterPro"/>
</dbReference>
<reference evidence="7" key="1">
    <citation type="submission" date="2019-03" db="EMBL/GenBank/DDBJ databases">
        <title>Flavobacterium sp.</title>
        <authorList>
            <person name="Kim H."/>
        </authorList>
    </citation>
    <scope>NUCLEOTIDE SEQUENCE [LARGE SCALE GENOMIC DNA]</scope>
    <source>
        <strain evidence="7">GS13</strain>
    </source>
</reference>
<dbReference type="AlphaFoldDB" id="A0A4P6YFE1"/>
<accession>A0A4P6YFE1</accession>
<dbReference type="GO" id="GO:0110001">
    <property type="term" value="C:toxin-antitoxin complex"/>
    <property type="evidence" value="ECO:0007669"/>
    <property type="project" value="InterPro"/>
</dbReference>
<protein>
    <submittedName>
        <fullName evidence="6">DUF86 domain-containing protein</fullName>
    </submittedName>
</protein>
<sequence length="115" mass="13060">MNNKYYQALQAIKTSIDNIENFIGNPKSFELYDGNILVQAAVERNLEIIGEATKRLLDIDPAIAISNTRSIINTRNKISHGYDEIENPQIWGIIINHLPRLKTEVENLLNDGINK</sequence>
<dbReference type="Proteomes" id="UP000291124">
    <property type="component" value="Chromosome"/>
</dbReference>
<dbReference type="KEGG" id="fnk:E1750_10240"/>
<organism evidence="6 7">
    <name type="scientific">Flavobacterium nackdongense</name>
    <dbReference type="NCBI Taxonomy" id="2547394"/>
    <lineage>
        <taxon>Bacteria</taxon>
        <taxon>Pseudomonadati</taxon>
        <taxon>Bacteroidota</taxon>
        <taxon>Flavobacteriia</taxon>
        <taxon>Flavobacteriales</taxon>
        <taxon>Flavobacteriaceae</taxon>
        <taxon>Flavobacterium</taxon>
    </lineage>
</organism>
<keyword evidence="1" id="KW-0597">Phosphoprotein</keyword>